<dbReference type="EMBL" id="LN831790">
    <property type="protein sequence ID" value="CQR60477.1"/>
    <property type="molecule type" value="Genomic_DNA"/>
</dbReference>
<dbReference type="InterPro" id="IPR012223">
    <property type="entry name" value="TEII"/>
</dbReference>
<organism evidence="3 4">
    <name type="scientific">Streptomyces leeuwenhoekii</name>
    <dbReference type="NCBI Taxonomy" id="1437453"/>
    <lineage>
        <taxon>Bacteria</taxon>
        <taxon>Bacillati</taxon>
        <taxon>Actinomycetota</taxon>
        <taxon>Actinomycetes</taxon>
        <taxon>Kitasatosporales</taxon>
        <taxon>Streptomycetaceae</taxon>
        <taxon>Streptomyces</taxon>
    </lineage>
</organism>
<evidence type="ECO:0000259" key="2">
    <source>
        <dbReference type="Pfam" id="PF00975"/>
    </source>
</evidence>
<protein>
    <submittedName>
        <fullName evidence="3">RifR homologue Type II thioesterase, probably non-functional</fullName>
    </submittedName>
</protein>
<dbReference type="GO" id="GO:0008610">
    <property type="term" value="P:lipid biosynthetic process"/>
    <property type="evidence" value="ECO:0007669"/>
    <property type="project" value="TreeGrafter"/>
</dbReference>
<sequence length="85" mass="9392">MGAVLAYEVALRMQDAGLPAPVQLFASGRRVPSRHRDERVHLRSDAEIVAELRTLSSTDAAMLADPELLEMIMPAVRSDYRAVET</sequence>
<dbReference type="Proteomes" id="UP000035016">
    <property type="component" value="Chromosome Chromosome"/>
</dbReference>
<accession>A0A0F7VSL5</accession>
<reference evidence="3 4" key="1">
    <citation type="submission" date="2015-02" db="EMBL/GenBank/DDBJ databases">
        <authorList>
            <person name="Gomez-Escribano P.J."/>
        </authorList>
    </citation>
    <scope>NUCLEOTIDE SEQUENCE [LARGE SCALE GENOMIC DNA]</scope>
    <source>
        <strain evidence="4">C34 (DSM 42122 / NRRL B-24963)</strain>
    </source>
</reference>
<dbReference type="PANTHER" id="PTHR11487">
    <property type="entry name" value="THIOESTERASE"/>
    <property type="match status" value="1"/>
</dbReference>
<dbReference type="Pfam" id="PF00975">
    <property type="entry name" value="Thioesterase"/>
    <property type="match status" value="1"/>
</dbReference>
<evidence type="ECO:0000256" key="1">
    <source>
        <dbReference type="ARBA" id="ARBA00007169"/>
    </source>
</evidence>
<dbReference type="AlphaFoldDB" id="A0A0F7VSL5"/>
<dbReference type="KEGG" id="sle:cxmR"/>
<name>A0A0F7VSL5_STRLW</name>
<proteinExistence type="inferred from homology"/>
<feature type="domain" description="Thioesterase" evidence="2">
    <location>
        <begin position="1"/>
        <end position="84"/>
    </location>
</feature>
<dbReference type="InterPro" id="IPR001031">
    <property type="entry name" value="Thioesterase"/>
</dbReference>
<dbReference type="Gene3D" id="3.40.50.1820">
    <property type="entry name" value="alpha/beta hydrolase"/>
    <property type="match status" value="1"/>
</dbReference>
<evidence type="ECO:0000313" key="4">
    <source>
        <dbReference type="Proteomes" id="UP000035016"/>
    </source>
</evidence>
<dbReference type="SUPFAM" id="SSF53474">
    <property type="entry name" value="alpha/beta-Hydrolases"/>
    <property type="match status" value="1"/>
</dbReference>
<evidence type="ECO:0000313" key="3">
    <source>
        <dbReference type="EMBL" id="CQR60477.1"/>
    </source>
</evidence>
<gene>
    <name evidence="3" type="primary">cxmR</name>
</gene>
<comment type="similarity">
    <text evidence="1">Belongs to the thioesterase family.</text>
</comment>
<dbReference type="PANTHER" id="PTHR11487:SF0">
    <property type="entry name" value="S-ACYL FATTY ACID SYNTHASE THIOESTERASE, MEDIUM CHAIN"/>
    <property type="match status" value="1"/>
</dbReference>
<dbReference type="InterPro" id="IPR029058">
    <property type="entry name" value="AB_hydrolase_fold"/>
</dbReference>